<feature type="region of interest" description="Disordered" evidence="1">
    <location>
        <begin position="1"/>
        <end position="122"/>
    </location>
</feature>
<dbReference type="Proteomes" id="UP000001449">
    <property type="component" value="Chromosome 24"/>
</dbReference>
<dbReference type="EMBL" id="CM000655">
    <property type="protein sequence ID" value="EED87372.1"/>
    <property type="molecule type" value="Genomic_DNA"/>
</dbReference>
<dbReference type="GeneID" id="7452035"/>
<dbReference type="AlphaFoldDB" id="B8CGI8"/>
<accession>B8CGI8</accession>
<feature type="compositionally biased region" description="Acidic residues" evidence="1">
    <location>
        <begin position="361"/>
        <end position="380"/>
    </location>
</feature>
<evidence type="ECO:0000313" key="2">
    <source>
        <dbReference type="EMBL" id="EED87372.1"/>
    </source>
</evidence>
<dbReference type="KEGG" id="tps:THAPSDRAFT_12125"/>
<gene>
    <name evidence="2" type="ORF">THAPSDRAFT_12125</name>
</gene>
<dbReference type="InParanoid" id="B8CGI8"/>
<feature type="compositionally biased region" description="Polar residues" evidence="1">
    <location>
        <begin position="1"/>
        <end position="14"/>
    </location>
</feature>
<protein>
    <submittedName>
        <fullName evidence="2">Uncharacterized protein</fullName>
    </submittedName>
</protein>
<evidence type="ECO:0000313" key="3">
    <source>
        <dbReference type="Proteomes" id="UP000001449"/>
    </source>
</evidence>
<proteinExistence type="predicted"/>
<dbReference type="RefSeq" id="XP_002295306.1">
    <property type="nucleotide sequence ID" value="XM_002295270.1"/>
</dbReference>
<feature type="non-terminal residue" evidence="2">
    <location>
        <position position="419"/>
    </location>
</feature>
<sequence>MAKQSSIKTTTWADQAQGFAFPSKQHTARGRKNGDVTAAALHSHGNTGGYGNRYASLDESRSSVRDTTTSQDDSNRPYRDNGKDYVTSQRREVYGRGGGRGRGRGQHRGPSTNYRGGAPIPLPPLRHREYTEEFLGALISLLKLPATHPITMDGLEYASFSSNERTLLLLHIAAERGSKFWSGDKFDLADRWAFSHPEDIVAAINDQKIMQRTVSRFSVETDLFPQFNARSSPLQYTTMLGELIEKLGVARQEDATLTSKPSRKIIFEIMTVYITRMIGDGSDERKLFDMLKSAPPKNLVTMLTSPNALYFFLYQRGEEKWGDSNKFEWNPLRVQRNVDFARITLDPLTDDLLTPTSPSPEGEETTPLDSEDIGGDGGDIDSDRSPQPTSFSARGVDTFSMVHSDRMLLEQKLRDPTKH</sequence>
<feature type="compositionally biased region" description="Basic and acidic residues" evidence="1">
    <location>
        <begin position="73"/>
        <end position="94"/>
    </location>
</feature>
<dbReference type="HOGENOM" id="CLU_656572_0_0_1"/>
<name>B8CGI8_THAPS</name>
<organism evidence="2 3">
    <name type="scientific">Thalassiosira pseudonana</name>
    <name type="common">Marine diatom</name>
    <name type="synonym">Cyclotella nana</name>
    <dbReference type="NCBI Taxonomy" id="35128"/>
    <lineage>
        <taxon>Eukaryota</taxon>
        <taxon>Sar</taxon>
        <taxon>Stramenopiles</taxon>
        <taxon>Ochrophyta</taxon>
        <taxon>Bacillariophyta</taxon>
        <taxon>Coscinodiscophyceae</taxon>
        <taxon>Thalassiosirophycidae</taxon>
        <taxon>Thalassiosirales</taxon>
        <taxon>Thalassiosiraceae</taxon>
        <taxon>Thalassiosira</taxon>
    </lineage>
</organism>
<dbReference type="PaxDb" id="35128-Thaps12125"/>
<reference evidence="2 3" key="2">
    <citation type="journal article" date="2008" name="Nature">
        <title>The Phaeodactylum genome reveals the evolutionary history of diatom genomes.</title>
        <authorList>
            <person name="Bowler C."/>
            <person name="Allen A.E."/>
            <person name="Badger J.H."/>
            <person name="Grimwood J."/>
            <person name="Jabbari K."/>
            <person name="Kuo A."/>
            <person name="Maheswari U."/>
            <person name="Martens C."/>
            <person name="Maumus F."/>
            <person name="Otillar R.P."/>
            <person name="Rayko E."/>
            <person name="Salamov A."/>
            <person name="Vandepoele K."/>
            <person name="Beszteri B."/>
            <person name="Gruber A."/>
            <person name="Heijde M."/>
            <person name="Katinka M."/>
            <person name="Mock T."/>
            <person name="Valentin K."/>
            <person name="Verret F."/>
            <person name="Berges J.A."/>
            <person name="Brownlee C."/>
            <person name="Cadoret J.P."/>
            <person name="Chiovitti A."/>
            <person name="Choi C.J."/>
            <person name="Coesel S."/>
            <person name="De Martino A."/>
            <person name="Detter J.C."/>
            <person name="Durkin C."/>
            <person name="Falciatore A."/>
            <person name="Fournet J."/>
            <person name="Haruta M."/>
            <person name="Huysman M.J."/>
            <person name="Jenkins B.D."/>
            <person name="Jiroutova K."/>
            <person name="Jorgensen R.E."/>
            <person name="Joubert Y."/>
            <person name="Kaplan A."/>
            <person name="Kroger N."/>
            <person name="Kroth P.G."/>
            <person name="La Roche J."/>
            <person name="Lindquist E."/>
            <person name="Lommer M."/>
            <person name="Martin-Jezequel V."/>
            <person name="Lopez P.J."/>
            <person name="Lucas S."/>
            <person name="Mangogna M."/>
            <person name="McGinnis K."/>
            <person name="Medlin L.K."/>
            <person name="Montsant A."/>
            <person name="Oudot-Le Secq M.P."/>
            <person name="Napoli C."/>
            <person name="Obornik M."/>
            <person name="Parker M.S."/>
            <person name="Petit J.L."/>
            <person name="Porcel B.M."/>
            <person name="Poulsen N."/>
            <person name="Robison M."/>
            <person name="Rychlewski L."/>
            <person name="Rynearson T.A."/>
            <person name="Schmutz J."/>
            <person name="Shapiro H."/>
            <person name="Siaut M."/>
            <person name="Stanley M."/>
            <person name="Sussman M.R."/>
            <person name="Taylor A.R."/>
            <person name="Vardi A."/>
            <person name="von Dassow P."/>
            <person name="Vyverman W."/>
            <person name="Willis A."/>
            <person name="Wyrwicz L.S."/>
            <person name="Rokhsar D.S."/>
            <person name="Weissenbach J."/>
            <person name="Armbrust E.V."/>
            <person name="Green B.R."/>
            <person name="Van de Peer Y."/>
            <person name="Grigoriev I.V."/>
        </authorList>
    </citation>
    <scope>NUCLEOTIDE SEQUENCE [LARGE SCALE GENOMIC DNA]</scope>
    <source>
        <strain evidence="2 3">CCMP1335</strain>
    </source>
</reference>
<feature type="compositionally biased region" description="Low complexity" evidence="1">
    <location>
        <begin position="349"/>
        <end position="360"/>
    </location>
</feature>
<evidence type="ECO:0000256" key="1">
    <source>
        <dbReference type="SAM" id="MobiDB-lite"/>
    </source>
</evidence>
<keyword evidence="3" id="KW-1185">Reference proteome</keyword>
<feature type="region of interest" description="Disordered" evidence="1">
    <location>
        <begin position="349"/>
        <end position="398"/>
    </location>
</feature>
<reference evidence="2 3" key="1">
    <citation type="journal article" date="2004" name="Science">
        <title>The genome of the diatom Thalassiosira pseudonana: ecology, evolution, and metabolism.</title>
        <authorList>
            <person name="Armbrust E.V."/>
            <person name="Berges J.A."/>
            <person name="Bowler C."/>
            <person name="Green B.R."/>
            <person name="Martinez D."/>
            <person name="Putnam N.H."/>
            <person name="Zhou S."/>
            <person name="Allen A.E."/>
            <person name="Apt K.E."/>
            <person name="Bechner M."/>
            <person name="Brzezinski M.A."/>
            <person name="Chaal B.K."/>
            <person name="Chiovitti A."/>
            <person name="Davis A.K."/>
            <person name="Demarest M.S."/>
            <person name="Detter J.C."/>
            <person name="Glavina T."/>
            <person name="Goodstein D."/>
            <person name="Hadi M.Z."/>
            <person name="Hellsten U."/>
            <person name="Hildebrand M."/>
            <person name="Jenkins B.D."/>
            <person name="Jurka J."/>
            <person name="Kapitonov V.V."/>
            <person name="Kroger N."/>
            <person name="Lau W.W."/>
            <person name="Lane T.W."/>
            <person name="Larimer F.W."/>
            <person name="Lippmeier J.C."/>
            <person name="Lucas S."/>
            <person name="Medina M."/>
            <person name="Montsant A."/>
            <person name="Obornik M."/>
            <person name="Parker M.S."/>
            <person name="Palenik B."/>
            <person name="Pazour G.J."/>
            <person name="Richardson P.M."/>
            <person name="Rynearson T.A."/>
            <person name="Saito M.A."/>
            <person name="Schwartz D.C."/>
            <person name="Thamatrakoln K."/>
            <person name="Valentin K."/>
            <person name="Vardi A."/>
            <person name="Wilkerson F.P."/>
            <person name="Rokhsar D.S."/>
        </authorList>
    </citation>
    <scope>NUCLEOTIDE SEQUENCE [LARGE SCALE GENOMIC DNA]</scope>
    <source>
        <strain evidence="2 3">CCMP1335</strain>
    </source>
</reference>